<feature type="domain" description="HMG box" evidence="3">
    <location>
        <begin position="147"/>
        <end position="208"/>
    </location>
</feature>
<dbReference type="SUPFAM" id="SSF54236">
    <property type="entry name" value="Ubiquitin-like"/>
    <property type="match status" value="1"/>
</dbReference>
<dbReference type="InterPro" id="IPR036910">
    <property type="entry name" value="HMG_box_dom_sf"/>
</dbReference>
<feature type="region of interest" description="Disordered" evidence="2">
    <location>
        <begin position="1"/>
        <end position="59"/>
    </location>
</feature>
<dbReference type="PROSITE" id="PS50118">
    <property type="entry name" value="HMG_BOX_2"/>
    <property type="match status" value="1"/>
</dbReference>
<reference evidence="4" key="1">
    <citation type="submission" date="2023-10" db="EMBL/GenBank/DDBJ databases">
        <authorList>
            <person name="Chen Y."/>
            <person name="Shah S."/>
            <person name="Dougan E. K."/>
            <person name="Thang M."/>
            <person name="Chan C."/>
        </authorList>
    </citation>
    <scope>NUCLEOTIDE SEQUENCE [LARGE SCALE GENOMIC DNA]</scope>
</reference>
<proteinExistence type="predicted"/>
<dbReference type="Gene3D" id="3.10.20.90">
    <property type="entry name" value="Phosphatidylinositol 3-kinase Catalytic Subunit, Chain A, domain 1"/>
    <property type="match status" value="1"/>
</dbReference>
<comment type="caution">
    <text evidence="4">The sequence shown here is derived from an EMBL/GenBank/DDBJ whole genome shotgun (WGS) entry which is preliminary data.</text>
</comment>
<dbReference type="EMBL" id="CAUYUJ010014714">
    <property type="protein sequence ID" value="CAK0845066.1"/>
    <property type="molecule type" value="Genomic_DNA"/>
</dbReference>
<evidence type="ECO:0000313" key="4">
    <source>
        <dbReference type="EMBL" id="CAK0845066.1"/>
    </source>
</evidence>
<dbReference type="Gene3D" id="1.10.30.10">
    <property type="entry name" value="High mobility group box domain"/>
    <property type="match status" value="1"/>
</dbReference>
<evidence type="ECO:0000313" key="5">
    <source>
        <dbReference type="Proteomes" id="UP001189429"/>
    </source>
</evidence>
<keyword evidence="5" id="KW-1185">Reference proteome</keyword>
<evidence type="ECO:0000259" key="3">
    <source>
        <dbReference type="PROSITE" id="PS50118"/>
    </source>
</evidence>
<dbReference type="SUPFAM" id="SSF47095">
    <property type="entry name" value="HMG-box"/>
    <property type="match status" value="1"/>
</dbReference>
<name>A0ABN9THL1_9DINO</name>
<feature type="DNA-binding region" description="HMG box" evidence="1">
    <location>
        <begin position="147"/>
        <end position="208"/>
    </location>
</feature>
<feature type="region of interest" description="Disordered" evidence="2">
    <location>
        <begin position="521"/>
        <end position="543"/>
    </location>
</feature>
<keyword evidence="1" id="KW-0238">DNA-binding</keyword>
<dbReference type="CDD" id="cd01763">
    <property type="entry name" value="Ubl_SUMO_like"/>
    <property type="match status" value="1"/>
</dbReference>
<sequence length="543" mass="58283">MSLGWAPTEVGEEHEFVAKPRAMARKRSSPCDTGPHEEPAVKRERATRQLASDSAVVKVKARSKDGKEVKLNFELGPEDTMAKVIRAWCRRYGADQDKVAFVHCGRLVSPTHWPADLGLAEGRRLAVTAVPRASQEAQAARAQAHAPQRPPSELCVFTSAHKPKLLAARPELRGDSSEAAAGLTGVLDDEWKGLTDEERQPYEQLADRRPWFRVSLSPPTPSSCDFHEIAYRSAAAAEATDDDHIFGSRFGGRRLAVAAVYQSKWRQLPSTVRPSTTSITEKAVYVHSFLSTLVGLDVVDIDLDGSVAQLRSSVPLATNTDARDVVFGLGSVILLDIGASLRAAGLSDGCDAERDREFDCDGDEASEPDQVFGEIDAVVRVHKPAQAAVEQQTLEAAVALMTVLGGEVAPPAHIAWIEAALPSLAQVARDFPVAFWSASMAARPDAGPASREEAASELPATAGAHLAGELQRRLDLARSQESALQRELGRPPASIDEMMTMEPVLAAPLSNQPDIIGVAFFEAEPSGQDRSGANDPAGPPTQE</sequence>
<organism evidence="4 5">
    <name type="scientific">Prorocentrum cordatum</name>
    <dbReference type="NCBI Taxonomy" id="2364126"/>
    <lineage>
        <taxon>Eukaryota</taxon>
        <taxon>Sar</taxon>
        <taxon>Alveolata</taxon>
        <taxon>Dinophyceae</taxon>
        <taxon>Prorocentrales</taxon>
        <taxon>Prorocentraceae</taxon>
        <taxon>Prorocentrum</taxon>
    </lineage>
</organism>
<accession>A0ABN9THL1</accession>
<keyword evidence="1" id="KW-0539">Nucleus</keyword>
<dbReference type="InterPro" id="IPR009071">
    <property type="entry name" value="HMG_box_dom"/>
</dbReference>
<evidence type="ECO:0000256" key="1">
    <source>
        <dbReference type="PROSITE-ProRule" id="PRU00267"/>
    </source>
</evidence>
<evidence type="ECO:0000256" key="2">
    <source>
        <dbReference type="SAM" id="MobiDB-lite"/>
    </source>
</evidence>
<dbReference type="InterPro" id="IPR029071">
    <property type="entry name" value="Ubiquitin-like_domsf"/>
</dbReference>
<gene>
    <name evidence="4" type="ORF">PCOR1329_LOCUS38975</name>
</gene>
<dbReference type="Proteomes" id="UP001189429">
    <property type="component" value="Unassembled WGS sequence"/>
</dbReference>
<protein>
    <recommendedName>
        <fullName evidence="3">HMG box domain-containing protein</fullName>
    </recommendedName>
</protein>
<feature type="compositionally biased region" description="Basic and acidic residues" evidence="2">
    <location>
        <begin position="34"/>
        <end position="47"/>
    </location>
</feature>